<organism evidence="1 2">
    <name type="scientific">Cryptolaemus montrouzieri</name>
    <dbReference type="NCBI Taxonomy" id="559131"/>
    <lineage>
        <taxon>Eukaryota</taxon>
        <taxon>Metazoa</taxon>
        <taxon>Ecdysozoa</taxon>
        <taxon>Arthropoda</taxon>
        <taxon>Hexapoda</taxon>
        <taxon>Insecta</taxon>
        <taxon>Pterygota</taxon>
        <taxon>Neoptera</taxon>
        <taxon>Endopterygota</taxon>
        <taxon>Coleoptera</taxon>
        <taxon>Polyphaga</taxon>
        <taxon>Cucujiformia</taxon>
        <taxon>Coccinelloidea</taxon>
        <taxon>Coccinellidae</taxon>
        <taxon>Scymninae</taxon>
        <taxon>Scymnini</taxon>
        <taxon>Cryptolaemus</taxon>
    </lineage>
</organism>
<dbReference type="Proteomes" id="UP001516400">
    <property type="component" value="Unassembled WGS sequence"/>
</dbReference>
<gene>
    <name evidence="1" type="ORF">HHI36_007390</name>
</gene>
<proteinExistence type="predicted"/>
<dbReference type="AlphaFoldDB" id="A0ABD2MPE6"/>
<reference evidence="1 2" key="1">
    <citation type="journal article" date="2021" name="BMC Biol.">
        <title>Horizontally acquired antibacterial genes associated with adaptive radiation of ladybird beetles.</title>
        <authorList>
            <person name="Li H.S."/>
            <person name="Tang X.F."/>
            <person name="Huang Y.H."/>
            <person name="Xu Z.Y."/>
            <person name="Chen M.L."/>
            <person name="Du X.Y."/>
            <person name="Qiu B.Y."/>
            <person name="Chen P.T."/>
            <person name="Zhang W."/>
            <person name="Slipinski A."/>
            <person name="Escalona H.E."/>
            <person name="Waterhouse R.M."/>
            <person name="Zwick A."/>
            <person name="Pang H."/>
        </authorList>
    </citation>
    <scope>NUCLEOTIDE SEQUENCE [LARGE SCALE GENOMIC DNA]</scope>
    <source>
        <strain evidence="1">SYSU2018</strain>
    </source>
</reference>
<accession>A0ABD2MPE6</accession>
<keyword evidence="2" id="KW-1185">Reference proteome</keyword>
<feature type="non-terminal residue" evidence="1">
    <location>
        <position position="1"/>
    </location>
</feature>
<sequence>AYKRRWLYVGKMVGQDVSENDVKSYLGDLKEHDSVQVKKLSTESSNSAFSVDLPSEESYKRVFDAIY</sequence>
<dbReference type="EMBL" id="JABFTP020000021">
    <property type="protein sequence ID" value="KAL3268266.1"/>
    <property type="molecule type" value="Genomic_DNA"/>
</dbReference>
<evidence type="ECO:0000313" key="2">
    <source>
        <dbReference type="Proteomes" id="UP001516400"/>
    </source>
</evidence>
<comment type="caution">
    <text evidence="1">The sequence shown here is derived from an EMBL/GenBank/DDBJ whole genome shotgun (WGS) entry which is preliminary data.</text>
</comment>
<name>A0ABD2MPE6_9CUCU</name>
<evidence type="ECO:0000313" key="1">
    <source>
        <dbReference type="EMBL" id="KAL3268266.1"/>
    </source>
</evidence>
<protein>
    <submittedName>
        <fullName evidence="1">Uncharacterized protein</fullName>
    </submittedName>
</protein>